<evidence type="ECO:0000313" key="2">
    <source>
        <dbReference type="Proteomes" id="UP000663874"/>
    </source>
</evidence>
<accession>A0A820H8Z6</accession>
<comment type="caution">
    <text evidence="1">The sequence shown here is derived from an EMBL/GenBank/DDBJ whole genome shotgun (WGS) entry which is preliminary data.</text>
</comment>
<protein>
    <submittedName>
        <fullName evidence="1">Uncharacterized protein</fullName>
    </submittedName>
</protein>
<organism evidence="1 2">
    <name type="scientific">Rotaria sordida</name>
    <dbReference type="NCBI Taxonomy" id="392033"/>
    <lineage>
        <taxon>Eukaryota</taxon>
        <taxon>Metazoa</taxon>
        <taxon>Spiralia</taxon>
        <taxon>Gnathifera</taxon>
        <taxon>Rotifera</taxon>
        <taxon>Eurotatoria</taxon>
        <taxon>Bdelloidea</taxon>
        <taxon>Philodinida</taxon>
        <taxon>Philodinidae</taxon>
        <taxon>Rotaria</taxon>
    </lineage>
</organism>
<dbReference type="AlphaFoldDB" id="A0A820H8Z6"/>
<proteinExistence type="predicted"/>
<sequence>MTRDEREVLSQRICNFYHNSVKTTYLKYETTKDQPRNERPVKLSNKTMKIIVRYVNNRCGLSQYKMARRFQVHQSTISRNLQR</sequence>
<dbReference type="Proteomes" id="UP000663874">
    <property type="component" value="Unassembled WGS sequence"/>
</dbReference>
<evidence type="ECO:0000313" key="1">
    <source>
        <dbReference type="EMBL" id="CAF4291918.1"/>
    </source>
</evidence>
<gene>
    <name evidence="1" type="ORF">FNK824_LOCUS40302</name>
</gene>
<dbReference type="EMBL" id="CAJOBE010031152">
    <property type="protein sequence ID" value="CAF4291918.1"/>
    <property type="molecule type" value="Genomic_DNA"/>
</dbReference>
<name>A0A820H8Z6_9BILA</name>
<reference evidence="1" key="1">
    <citation type="submission" date="2021-02" db="EMBL/GenBank/DDBJ databases">
        <authorList>
            <person name="Nowell W R."/>
        </authorList>
    </citation>
    <scope>NUCLEOTIDE SEQUENCE</scope>
</reference>